<dbReference type="Proteomes" id="UP001193680">
    <property type="component" value="Unassembled WGS sequence"/>
</dbReference>
<keyword evidence="3" id="KW-1185">Reference proteome</keyword>
<sequence>MTSQDWAGLIITVVVFFGMLITFAMALRPSKRKELEEEKYKILKDD</sequence>
<evidence type="ECO:0000313" key="2">
    <source>
        <dbReference type="EMBL" id="MBF6057459.1"/>
    </source>
</evidence>
<gene>
    <name evidence="2" type="ORF">H8792_003810</name>
</gene>
<comment type="caution">
    <text evidence="2">The sequence shown here is derived from an EMBL/GenBank/DDBJ whole genome shotgun (WGS) entry which is preliminary data.</text>
</comment>
<protein>
    <submittedName>
        <fullName evidence="2">Cbb3-type cytochrome c oxidase subunit 3</fullName>
    </submittedName>
</protein>
<keyword evidence="1" id="KW-1133">Transmembrane helix</keyword>
<reference evidence="2 3" key="1">
    <citation type="submission" date="2020-06" db="EMBL/GenBank/DDBJ databases">
        <authorList>
            <person name="Scott K."/>
        </authorList>
    </citation>
    <scope>NUCLEOTIDE SEQUENCE [LARGE SCALE GENOMIC DNA]</scope>
    <source>
        <strain evidence="2 3">HH1</strain>
    </source>
</reference>
<name>A0ABS0BVR6_9GAMM</name>
<dbReference type="EMBL" id="JACBGI020000004">
    <property type="protein sequence ID" value="MBF6057459.1"/>
    <property type="molecule type" value="Genomic_DNA"/>
</dbReference>
<evidence type="ECO:0000256" key="1">
    <source>
        <dbReference type="SAM" id="Phobius"/>
    </source>
</evidence>
<keyword evidence="1" id="KW-0812">Transmembrane</keyword>
<proteinExistence type="predicted"/>
<evidence type="ECO:0000313" key="3">
    <source>
        <dbReference type="Proteomes" id="UP001193680"/>
    </source>
</evidence>
<reference evidence="2 3" key="2">
    <citation type="submission" date="2020-11" db="EMBL/GenBank/DDBJ databases">
        <title>Sulfur oxidizing isolate from Hospital Hole Sinkhole.</title>
        <authorList>
            <person name="Scott K.M."/>
        </authorList>
    </citation>
    <scope>NUCLEOTIDE SEQUENCE [LARGE SCALE GENOMIC DNA]</scope>
    <source>
        <strain evidence="2 3">HH1</strain>
    </source>
</reference>
<feature type="transmembrane region" description="Helical" evidence="1">
    <location>
        <begin position="6"/>
        <end position="27"/>
    </location>
</feature>
<keyword evidence="1" id="KW-0472">Membrane</keyword>
<accession>A0ABS0BVR6</accession>
<organism evidence="2 3">
    <name type="scientific">Thiomicrorhabdus heinhorstiae</name>
    <dbReference type="NCBI Taxonomy" id="2748010"/>
    <lineage>
        <taxon>Bacteria</taxon>
        <taxon>Pseudomonadati</taxon>
        <taxon>Pseudomonadota</taxon>
        <taxon>Gammaproteobacteria</taxon>
        <taxon>Thiotrichales</taxon>
        <taxon>Piscirickettsiaceae</taxon>
        <taxon>Thiomicrorhabdus</taxon>
    </lineage>
</organism>